<feature type="compositionally biased region" description="Polar residues" evidence="2">
    <location>
        <begin position="682"/>
        <end position="696"/>
    </location>
</feature>
<dbReference type="AlphaFoldDB" id="G8ZNT7"/>
<dbReference type="Pfam" id="PF08546">
    <property type="entry name" value="ApbA_C"/>
    <property type="match status" value="1"/>
</dbReference>
<feature type="region of interest" description="Disordered" evidence="2">
    <location>
        <begin position="574"/>
        <end position="626"/>
    </location>
</feature>
<feature type="domain" description="Ketopantoate reductase C-terminal" evidence="3">
    <location>
        <begin position="238"/>
        <end position="364"/>
    </location>
</feature>
<feature type="compositionally biased region" description="Polar residues" evidence="2">
    <location>
        <begin position="725"/>
        <end position="747"/>
    </location>
</feature>
<dbReference type="InParanoid" id="G8ZNT7"/>
<proteinExistence type="predicted"/>
<feature type="compositionally biased region" description="Polar residues" evidence="2">
    <location>
        <begin position="758"/>
        <end position="785"/>
    </location>
</feature>
<feature type="compositionally biased region" description="Polar residues" evidence="2">
    <location>
        <begin position="704"/>
        <end position="718"/>
    </location>
</feature>
<feature type="coiled-coil region" evidence="1">
    <location>
        <begin position="388"/>
        <end position="450"/>
    </location>
</feature>
<dbReference type="SUPFAM" id="SSF48179">
    <property type="entry name" value="6-phosphogluconate dehydrogenase C-terminal domain-like"/>
    <property type="match status" value="1"/>
</dbReference>
<feature type="compositionally biased region" description="Polar residues" evidence="2">
    <location>
        <begin position="803"/>
        <end position="845"/>
    </location>
</feature>
<reference evidence="4 5" key="1">
    <citation type="journal article" date="2011" name="Proc. Natl. Acad. Sci. U.S.A.">
        <title>Evolutionary erosion of yeast sex chromosomes by mating-type switching accidents.</title>
        <authorList>
            <person name="Gordon J.L."/>
            <person name="Armisen D."/>
            <person name="Proux-Wera E."/>
            <person name="Oheigeartaigh S.S."/>
            <person name="Byrne K.P."/>
            <person name="Wolfe K.H."/>
        </authorList>
    </citation>
    <scope>NUCLEOTIDE SEQUENCE [LARGE SCALE GENOMIC DNA]</scope>
    <source>
        <strain evidence="5">ATCC 10662 / CBS 1146 / NBRC 0425 / NCYC 2629 / NRRL Y-866</strain>
    </source>
</reference>
<evidence type="ECO:0000256" key="1">
    <source>
        <dbReference type="SAM" id="Coils"/>
    </source>
</evidence>
<protein>
    <recommendedName>
        <fullName evidence="3">Ketopantoate reductase C-terminal domain-containing protein</fullName>
    </recommendedName>
</protein>
<evidence type="ECO:0000256" key="2">
    <source>
        <dbReference type="SAM" id="MobiDB-lite"/>
    </source>
</evidence>
<feature type="compositionally biased region" description="Basic residues" evidence="2">
    <location>
        <begin position="863"/>
        <end position="883"/>
    </location>
</feature>
<dbReference type="OrthoDB" id="5302359at2759"/>
<dbReference type="InterPro" id="IPR008927">
    <property type="entry name" value="6-PGluconate_DH-like_C_sf"/>
</dbReference>
<dbReference type="EMBL" id="HE616743">
    <property type="protein sequence ID" value="CCE90281.1"/>
    <property type="molecule type" value="Genomic_DNA"/>
</dbReference>
<name>G8ZNT7_TORDE</name>
<dbReference type="InterPro" id="IPR013752">
    <property type="entry name" value="KPA_reductase"/>
</dbReference>
<organism evidence="4 5">
    <name type="scientific">Torulaspora delbrueckii</name>
    <name type="common">Yeast</name>
    <name type="synonym">Candida colliculosa</name>
    <dbReference type="NCBI Taxonomy" id="4950"/>
    <lineage>
        <taxon>Eukaryota</taxon>
        <taxon>Fungi</taxon>
        <taxon>Dikarya</taxon>
        <taxon>Ascomycota</taxon>
        <taxon>Saccharomycotina</taxon>
        <taxon>Saccharomycetes</taxon>
        <taxon>Saccharomycetales</taxon>
        <taxon>Saccharomycetaceae</taxon>
        <taxon>Torulaspora</taxon>
    </lineage>
</organism>
<accession>G8ZNT7</accession>
<dbReference type="Gene3D" id="1.10.1040.10">
    <property type="entry name" value="N-(1-d-carboxylethyl)-l-norvaline Dehydrogenase, domain 2"/>
    <property type="match status" value="1"/>
</dbReference>
<evidence type="ECO:0000313" key="5">
    <source>
        <dbReference type="Proteomes" id="UP000005627"/>
    </source>
</evidence>
<feature type="compositionally biased region" description="Low complexity" evidence="2">
    <location>
        <begin position="786"/>
        <end position="801"/>
    </location>
</feature>
<feature type="region of interest" description="Disordered" evidence="2">
    <location>
        <begin position="513"/>
        <end position="553"/>
    </location>
</feature>
<dbReference type="Proteomes" id="UP000005627">
    <property type="component" value="Chromosome 2"/>
</dbReference>
<dbReference type="KEGG" id="tdl:TDEL_0B01520"/>
<dbReference type="eggNOG" id="ENOG502QT3Z">
    <property type="taxonomic scope" value="Eukaryota"/>
</dbReference>
<feature type="compositionally biased region" description="Low complexity" evidence="2">
    <location>
        <begin position="529"/>
        <end position="540"/>
    </location>
</feature>
<dbReference type="GO" id="GO:0005737">
    <property type="term" value="C:cytoplasm"/>
    <property type="evidence" value="ECO:0007669"/>
    <property type="project" value="TreeGrafter"/>
</dbReference>
<feature type="region of interest" description="Disordered" evidence="2">
    <location>
        <begin position="654"/>
        <end position="883"/>
    </location>
</feature>
<keyword evidence="1" id="KW-0175">Coiled coil</keyword>
<dbReference type="FunCoup" id="G8ZNT7">
    <property type="interactions" value="110"/>
</dbReference>
<dbReference type="InterPro" id="IPR013328">
    <property type="entry name" value="6PGD_dom2"/>
</dbReference>
<dbReference type="PANTHER" id="PTHR21708">
    <property type="entry name" value="PROBABLE 2-DEHYDROPANTOATE 2-REDUCTASE"/>
    <property type="match status" value="1"/>
</dbReference>
<dbReference type="PANTHER" id="PTHR21708:SF25">
    <property type="entry name" value="PROTEIN PAM1-RELATED"/>
    <property type="match status" value="1"/>
</dbReference>
<dbReference type="InterPro" id="IPR051402">
    <property type="entry name" value="KPR-Related"/>
</dbReference>
<evidence type="ECO:0000313" key="4">
    <source>
        <dbReference type="EMBL" id="CCE90281.1"/>
    </source>
</evidence>
<dbReference type="GeneID" id="11500229"/>
<dbReference type="RefSeq" id="XP_003679492.1">
    <property type="nucleotide sequence ID" value="XM_003679444.1"/>
</dbReference>
<feature type="compositionally biased region" description="Polar residues" evidence="2">
    <location>
        <begin position="591"/>
        <end position="620"/>
    </location>
</feature>
<gene>
    <name evidence="4" type="primary">TDEL0B01520</name>
    <name evidence="4" type="ORF">TDEL_0B01520</name>
</gene>
<keyword evidence="5" id="KW-1185">Reference proteome</keyword>
<evidence type="ECO:0000259" key="3">
    <source>
        <dbReference type="Pfam" id="PF08546"/>
    </source>
</evidence>
<sequence>MGSSTMLRVLIVGNNPNLMLYTSRFQLAKSVELYHVSESKSNTFTVETKEYGSDQFQLENHFTSISNLIEAFKQSSEHSSIIFDMIVLSAASLQEISSSASHLNPMININTKLFLESSGFVQLEPFVKMSLDLPNLNIFSITTDCDIRQVGPTQYKQFGEQASSSIYLGESSFAKQQQQQQQNSKTSPANSSSSLGQIATKYPKNLIALLDTFQRLFEKLFPNDKISLCNYSAAEFVSQQWALAIPKICFEPLLILFEETIPSELHQHILAKPLISGLVTEVITVMKSMGAKLNGNMENETSLLSHWQRQFPNPNETPSLVYHFAKRTASLNTDMLLLQPILLADDYGIKTPYLEFLYSLMCQYQKLNEGKSKWFTRIEDQQDVKSKLKLMADEKIRLKDEVANLQKSLQDKEALTSQLQNESQASKKQVQVLQNQLGSFRQEIANLTKRHEIDIQKMREEKNVLTNGYHQKPVDGNHWNDREAVVQDQYGPTGTPNLRDIEDVALYGVNYGDSPLKEHLQQPTPPPTSGSLNSSDSHSGSGSGLENDKTLKERELEIRKRELDLQERELELQRRTVQQQQPHQPRFVKGQKQSANAISPTLGNRKSSFNHLQQASSVRPNRSMHGAAPIQTASANNFVDPVAPVGHRQNSVVTSQANPMGPVPLQSHHQYSIKPTSRKNRNSNMPIIGNASSLGLNNFGRPPASSQTRLNSLSTGNLNMPPRPRQQSNFGLNNNASSSNPKLNLSDPTKPGALPLNDQPSSAGSNSQTLEFQAQRQFSSSTTIQNNGMNPNMSMNSVVHNPMNEQNNSARPIQVSTQVSSPPQINVNGPESSPSPSNAGFQSSDANDDSVELTGDSSSSNKGNKKDKKKKFGLFGKKSKSKK</sequence>
<dbReference type="STRING" id="1076872.G8ZNT7"/>
<dbReference type="HOGENOM" id="CLU_010717_0_0_1"/>